<dbReference type="Proteomes" id="UP000652219">
    <property type="component" value="Unassembled WGS sequence"/>
</dbReference>
<evidence type="ECO:0000313" key="3">
    <source>
        <dbReference type="EMBL" id="KAF6808477.1"/>
    </source>
</evidence>
<keyword evidence="2" id="KW-0812">Transmembrane</keyword>
<evidence type="ECO:0000256" key="1">
    <source>
        <dbReference type="SAM" id="MobiDB-lite"/>
    </source>
</evidence>
<evidence type="ECO:0000256" key="2">
    <source>
        <dbReference type="SAM" id="Phobius"/>
    </source>
</evidence>
<feature type="transmembrane region" description="Helical" evidence="2">
    <location>
        <begin position="48"/>
        <end position="71"/>
    </location>
</feature>
<dbReference type="AlphaFoldDB" id="A0A8H6J8U1"/>
<evidence type="ECO:0000313" key="4">
    <source>
        <dbReference type="Proteomes" id="UP000652219"/>
    </source>
</evidence>
<feature type="transmembrane region" description="Helical" evidence="2">
    <location>
        <begin position="676"/>
        <end position="701"/>
    </location>
</feature>
<dbReference type="EMBL" id="WIGN01000117">
    <property type="protein sequence ID" value="KAF6808477.1"/>
    <property type="molecule type" value="Genomic_DNA"/>
</dbReference>
<keyword evidence="2" id="KW-1133">Transmembrane helix</keyword>
<protein>
    <submittedName>
        <fullName evidence="3">Uncharacterized protein</fullName>
    </submittedName>
</protein>
<sequence length="791" mass="89013">MDDGDTVQARASEATESDPLSPSADNGYARPAGAGFSGRPKPITRSGWLKFVTGWSVHLPALISTIAVVIYSRKRQYWYSEEGIKGRDSEIIISPDAMDNMLQLAAKIHELLILASLSSIALAMFRRRLITDGVRLGFLTGGYRVGDLDYLRTMAFWRQGVSLNRPWEILLAGFVVFATILTTVVGPASAVLLVPALGWYRLEHAIAFKNISLPLLYNLDRGSIWPDMMADGVVPFAEDIKFCTGFRAMYHPLCPAGGFSELFEWARSFRASDFSDNLRFQFPPTKLRRELVFTTSDHSIVNSTTLCTTPPHFLIVSLGLFWDYFDDNNHNSVGEISNSALYRFWTNQSEVKEDILQPFVQSKCRLADPSEHPSTQRLDGSFNKQTTYPAEHLKCFDDQGCQRFQQRPLFVDNYTTPWLAKDRWQDRSVTSGFLTIGDESSVLLLVGQLPEKGNNSVYVCNFLASWVNSTFTVDPKESDILKSTLSEKKVLRDTFEEPGYSKPEVIRFRKSFTKYLMPPSQSQSEQGAEGSRPTSPLDLIVNLFATLSECEPPTNRSSRCLEPIVSPDPREIEAFLSKIFGVYLTEFLARTAVGYGTLLKLRENENQLEYLELNTQFGRNSGSQKLEFVNETHAQHVKTKEYVEISRLSFDRSLPIDFAVEQYGYGSGHSGPTVRFALAIMAIYLSVVAVYAAAVGVRHVLEFFHFSRPERPVRLLSVIPWSDLQDLIVLALKTPPPTNPNLMDSGAGVSSDRAWENVVRARTDDELNVQLVLDDRKRTKSLDYTGATMYY</sequence>
<keyword evidence="2" id="KW-0472">Membrane</keyword>
<feature type="transmembrane region" description="Helical" evidence="2">
    <location>
        <begin position="104"/>
        <end position="125"/>
    </location>
</feature>
<organism evidence="3 4">
    <name type="scientific">Colletotrichum sojae</name>
    <dbReference type="NCBI Taxonomy" id="2175907"/>
    <lineage>
        <taxon>Eukaryota</taxon>
        <taxon>Fungi</taxon>
        <taxon>Dikarya</taxon>
        <taxon>Ascomycota</taxon>
        <taxon>Pezizomycotina</taxon>
        <taxon>Sordariomycetes</taxon>
        <taxon>Hypocreomycetidae</taxon>
        <taxon>Glomerellales</taxon>
        <taxon>Glomerellaceae</taxon>
        <taxon>Colletotrichum</taxon>
        <taxon>Colletotrichum orchidearum species complex</taxon>
    </lineage>
</organism>
<reference evidence="3 4" key="1">
    <citation type="journal article" date="2020" name="Phytopathology">
        <title>Genome Sequence Resources of Colletotrichum truncatum, C. plurivorum, C. musicola, and C. sojae: Four Species Pathogenic to Soybean (Glycine max).</title>
        <authorList>
            <person name="Rogerio F."/>
            <person name="Boufleur T.R."/>
            <person name="Ciampi-Guillardi M."/>
            <person name="Sukno S.A."/>
            <person name="Thon M.R."/>
            <person name="Massola Junior N.S."/>
            <person name="Baroncelli R."/>
        </authorList>
    </citation>
    <scope>NUCLEOTIDE SEQUENCE [LARGE SCALE GENOMIC DNA]</scope>
    <source>
        <strain evidence="3 4">LFN0009</strain>
    </source>
</reference>
<feature type="region of interest" description="Disordered" evidence="1">
    <location>
        <begin position="1"/>
        <end position="38"/>
    </location>
</feature>
<name>A0A8H6J8U1_9PEZI</name>
<proteinExistence type="predicted"/>
<feature type="transmembrane region" description="Helical" evidence="2">
    <location>
        <begin position="169"/>
        <end position="200"/>
    </location>
</feature>
<gene>
    <name evidence="3" type="ORF">CSOJ01_07520</name>
</gene>
<comment type="caution">
    <text evidence="3">The sequence shown here is derived from an EMBL/GenBank/DDBJ whole genome shotgun (WGS) entry which is preliminary data.</text>
</comment>
<keyword evidence="4" id="KW-1185">Reference proteome</keyword>
<accession>A0A8H6J8U1</accession>